<dbReference type="EMBL" id="MT143507">
    <property type="protein sequence ID" value="QJA97589.1"/>
    <property type="molecule type" value="Genomic_DNA"/>
</dbReference>
<organism evidence="1">
    <name type="scientific">viral metagenome</name>
    <dbReference type="NCBI Taxonomy" id="1070528"/>
    <lineage>
        <taxon>unclassified sequences</taxon>
        <taxon>metagenomes</taxon>
        <taxon>organismal metagenomes</taxon>
    </lineage>
</organism>
<evidence type="ECO:0000313" key="1">
    <source>
        <dbReference type="EMBL" id="QJA97589.1"/>
    </source>
</evidence>
<proteinExistence type="predicted"/>
<name>A0A6M3LU47_9ZZZZ</name>
<reference evidence="1" key="1">
    <citation type="submission" date="2020-03" db="EMBL/GenBank/DDBJ databases">
        <title>The deep terrestrial virosphere.</title>
        <authorList>
            <person name="Holmfeldt K."/>
            <person name="Nilsson E."/>
            <person name="Simone D."/>
            <person name="Lopez-Fernandez M."/>
            <person name="Wu X."/>
            <person name="de Brujin I."/>
            <person name="Lundin D."/>
            <person name="Andersson A."/>
            <person name="Bertilsson S."/>
            <person name="Dopson M."/>
        </authorList>
    </citation>
    <scope>NUCLEOTIDE SEQUENCE</scope>
    <source>
        <strain evidence="1">MM415B06105</strain>
    </source>
</reference>
<accession>A0A6M3LU47</accession>
<dbReference type="AlphaFoldDB" id="A0A6M3LU47"/>
<protein>
    <submittedName>
        <fullName evidence="1">Uncharacterized protein</fullName>
    </submittedName>
</protein>
<sequence length="74" mass="9102">MIPNWIATIFDYRHRVLFLLWLGRRFKPIQTLAIRRAGWPTYRRVLHVESRICVFCWRIPVTNIAPFDMNGWEW</sequence>
<gene>
    <name evidence="1" type="ORF">MM415B06105_0007</name>
</gene>